<protein>
    <submittedName>
        <fullName evidence="1">Uncharacterized protein</fullName>
    </submittedName>
</protein>
<accession>A0ACB9PE67</accession>
<gene>
    <name evidence="1" type="ORF">L6164_007579</name>
</gene>
<proteinExistence type="predicted"/>
<organism evidence="1 2">
    <name type="scientific">Bauhinia variegata</name>
    <name type="common">Purple orchid tree</name>
    <name type="synonym">Phanera variegata</name>
    <dbReference type="NCBI Taxonomy" id="167791"/>
    <lineage>
        <taxon>Eukaryota</taxon>
        <taxon>Viridiplantae</taxon>
        <taxon>Streptophyta</taxon>
        <taxon>Embryophyta</taxon>
        <taxon>Tracheophyta</taxon>
        <taxon>Spermatophyta</taxon>
        <taxon>Magnoliopsida</taxon>
        <taxon>eudicotyledons</taxon>
        <taxon>Gunneridae</taxon>
        <taxon>Pentapetalae</taxon>
        <taxon>rosids</taxon>
        <taxon>fabids</taxon>
        <taxon>Fabales</taxon>
        <taxon>Fabaceae</taxon>
        <taxon>Cercidoideae</taxon>
        <taxon>Cercideae</taxon>
        <taxon>Bauhiniinae</taxon>
        <taxon>Bauhinia</taxon>
    </lineage>
</organism>
<sequence length="73" mass="8640">MKPWEIIRKMGELEHQDVNYGEIEVFEDCQRIAKLIFGIQNQKTSCHHGGTATELDSFCGAEKWLNWLRLLWF</sequence>
<evidence type="ECO:0000313" key="2">
    <source>
        <dbReference type="Proteomes" id="UP000828941"/>
    </source>
</evidence>
<comment type="caution">
    <text evidence="1">The sequence shown here is derived from an EMBL/GenBank/DDBJ whole genome shotgun (WGS) entry which is preliminary data.</text>
</comment>
<dbReference type="EMBL" id="CM039429">
    <property type="protein sequence ID" value="KAI4346706.1"/>
    <property type="molecule type" value="Genomic_DNA"/>
</dbReference>
<evidence type="ECO:0000313" key="1">
    <source>
        <dbReference type="EMBL" id="KAI4346706.1"/>
    </source>
</evidence>
<keyword evidence="2" id="KW-1185">Reference proteome</keyword>
<name>A0ACB9PE67_BAUVA</name>
<dbReference type="Proteomes" id="UP000828941">
    <property type="component" value="Chromosome 4"/>
</dbReference>
<reference evidence="1 2" key="1">
    <citation type="journal article" date="2022" name="DNA Res.">
        <title>Chromosomal-level genome assembly of the orchid tree Bauhinia variegata (Leguminosae; Cercidoideae) supports the allotetraploid origin hypothesis of Bauhinia.</title>
        <authorList>
            <person name="Zhong Y."/>
            <person name="Chen Y."/>
            <person name="Zheng D."/>
            <person name="Pang J."/>
            <person name="Liu Y."/>
            <person name="Luo S."/>
            <person name="Meng S."/>
            <person name="Qian L."/>
            <person name="Wei D."/>
            <person name="Dai S."/>
            <person name="Zhou R."/>
        </authorList>
    </citation>
    <scope>NUCLEOTIDE SEQUENCE [LARGE SCALE GENOMIC DNA]</scope>
    <source>
        <strain evidence="1">BV-YZ2020</strain>
    </source>
</reference>